<proteinExistence type="predicted"/>
<evidence type="ECO:0000313" key="8">
    <source>
        <dbReference type="EMBL" id="KFH41121.1"/>
    </source>
</evidence>
<feature type="compositionally biased region" description="Low complexity" evidence="6">
    <location>
        <begin position="126"/>
        <end position="138"/>
    </location>
</feature>
<dbReference type="CDD" id="cd12148">
    <property type="entry name" value="fungal_TF_MHR"/>
    <property type="match status" value="1"/>
</dbReference>
<sequence>MSAETEGNGDGTNGIHYPSPGAEGIDAGPFYNANSRDGLDQQDQPDQHVPEQVQVKEQEDHGELQQPEPASPQQHASRPPNIEELQLAAQLGQGLAGTPLMPATDPNMNVEDPNLRNIMPHPEPEQQPQQQQQQQQQQQHHEQHQQTPSYLHDTPTSDSMIAHGLPVSVGAHLPPHYAMTPDNIPPRKRSKVSRACDECRRKKIKCDAQSDTGEAPCSSCARSNIRCLFSRVPQKRGPSKGYIKELADRIHSIENKLESEGGLTQDDLSGLFGDRSRHSNGVEDSRKRPYSSISGGDLHSPQSARQTPWGSEPRPIQPATENHAVPPYDPASLAPQPSPIKTDSIPRPPLAHMDVSMADVDIPELDEGVLQETAFVHALLAVAQSSSGNVKLANSLLSDWENDESPRTQAINIVHAQALLLLAIDADWRRSPTVSSILGRAVVLANSMGLWKLPTILPESDSDSDDNLCIRIWWSLVLMDRWHAVGSGKPVLIPDASVVVPHGLAAVVGDQSCYLVRLSKCMNRVAEVVSMLQPGASTTDAMNARYLNDYLQDYREDILPQVEPTSYPLVHLGYWHCRLLVMLLAPEATQTEILWPTKELINLLSANADMRNPLANHFGFLICMALSKLSKLDRSREEAVQLTKEILDKQGIVWDSIKDKLTEQMRPTSSSGDAASLQHLADLATAHQGVTATGDDNAPGPSLAQGYMPVA</sequence>
<dbReference type="InterPro" id="IPR007219">
    <property type="entry name" value="XnlR_reg_dom"/>
</dbReference>
<dbReference type="Pfam" id="PF00172">
    <property type="entry name" value="Zn_clus"/>
    <property type="match status" value="1"/>
</dbReference>
<accession>A0A086SVI9</accession>
<dbReference type="GO" id="GO:0003677">
    <property type="term" value="F:DNA binding"/>
    <property type="evidence" value="ECO:0007669"/>
    <property type="project" value="UniProtKB-KW"/>
</dbReference>
<keyword evidence="5" id="KW-0539">Nucleus</keyword>
<feature type="region of interest" description="Disordered" evidence="6">
    <location>
        <begin position="690"/>
        <end position="711"/>
    </location>
</feature>
<evidence type="ECO:0000313" key="9">
    <source>
        <dbReference type="Proteomes" id="UP000029964"/>
    </source>
</evidence>
<feature type="compositionally biased region" description="Low complexity" evidence="6">
    <location>
        <begin position="85"/>
        <end position="97"/>
    </location>
</feature>
<keyword evidence="9" id="KW-1185">Reference proteome</keyword>
<evidence type="ECO:0000256" key="5">
    <source>
        <dbReference type="ARBA" id="ARBA00023242"/>
    </source>
</evidence>
<dbReference type="GO" id="GO:0000981">
    <property type="term" value="F:DNA-binding transcription factor activity, RNA polymerase II-specific"/>
    <property type="evidence" value="ECO:0007669"/>
    <property type="project" value="InterPro"/>
</dbReference>
<feature type="compositionally biased region" description="Basic and acidic residues" evidence="6">
    <location>
        <begin position="45"/>
        <end position="63"/>
    </location>
</feature>
<organism evidence="8 9">
    <name type="scientific">Hapsidospora chrysogenum (strain ATCC 11550 / CBS 779.69 / DSM 880 / IAM 14645 / JCM 23072 / IMI 49137)</name>
    <name type="common">Acremonium chrysogenum</name>
    <dbReference type="NCBI Taxonomy" id="857340"/>
    <lineage>
        <taxon>Eukaryota</taxon>
        <taxon>Fungi</taxon>
        <taxon>Dikarya</taxon>
        <taxon>Ascomycota</taxon>
        <taxon>Pezizomycotina</taxon>
        <taxon>Sordariomycetes</taxon>
        <taxon>Hypocreomycetidae</taxon>
        <taxon>Hypocreales</taxon>
        <taxon>Bionectriaceae</taxon>
        <taxon>Hapsidospora</taxon>
    </lineage>
</organism>
<evidence type="ECO:0000256" key="3">
    <source>
        <dbReference type="ARBA" id="ARBA00023125"/>
    </source>
</evidence>
<feature type="compositionally biased region" description="Basic and acidic residues" evidence="6">
    <location>
        <begin position="274"/>
        <end position="287"/>
    </location>
</feature>
<name>A0A086SVI9_HAPC1</name>
<dbReference type="Proteomes" id="UP000029964">
    <property type="component" value="Unassembled WGS sequence"/>
</dbReference>
<feature type="region of interest" description="Disordered" evidence="6">
    <location>
        <begin position="257"/>
        <end position="351"/>
    </location>
</feature>
<dbReference type="Pfam" id="PF04082">
    <property type="entry name" value="Fungal_trans"/>
    <property type="match status" value="1"/>
</dbReference>
<evidence type="ECO:0000256" key="4">
    <source>
        <dbReference type="ARBA" id="ARBA00023163"/>
    </source>
</evidence>
<gene>
    <name evidence="8" type="ORF">ACRE_081720</name>
</gene>
<protein>
    <submittedName>
        <fullName evidence="8">Putative transcriptional regulatory protein-like protein</fullName>
    </submittedName>
</protein>
<keyword evidence="3" id="KW-0238">DNA-binding</keyword>
<comment type="caution">
    <text evidence="8">The sequence shown here is derived from an EMBL/GenBank/DDBJ whole genome shotgun (WGS) entry which is preliminary data.</text>
</comment>
<dbReference type="GO" id="GO:0008270">
    <property type="term" value="F:zinc ion binding"/>
    <property type="evidence" value="ECO:0007669"/>
    <property type="project" value="InterPro"/>
</dbReference>
<evidence type="ECO:0000259" key="7">
    <source>
        <dbReference type="PROSITE" id="PS50048"/>
    </source>
</evidence>
<dbReference type="HOGENOM" id="CLU_005701_1_0_1"/>
<keyword evidence="2" id="KW-0805">Transcription regulation</keyword>
<reference evidence="9" key="1">
    <citation type="journal article" date="2014" name="Genome Announc.">
        <title>Genome sequence and annotation of Acremonium chrysogenum, producer of the beta-lactam antibiotic cephalosporin C.</title>
        <authorList>
            <person name="Terfehr D."/>
            <person name="Dahlmann T.A."/>
            <person name="Specht T."/>
            <person name="Zadra I."/>
            <person name="Kuernsteiner H."/>
            <person name="Kueck U."/>
        </authorList>
    </citation>
    <scope>NUCLEOTIDE SEQUENCE [LARGE SCALE GENOMIC DNA]</scope>
    <source>
        <strain evidence="9">ATCC 11550 / CBS 779.69 / DSM 880 / IAM 14645 / JCM 23072 / IMI 49137</strain>
    </source>
</reference>
<evidence type="ECO:0000256" key="1">
    <source>
        <dbReference type="ARBA" id="ARBA00022723"/>
    </source>
</evidence>
<dbReference type="PROSITE" id="PS00463">
    <property type="entry name" value="ZN2_CY6_FUNGAL_1"/>
    <property type="match status" value="1"/>
</dbReference>
<dbReference type="SMART" id="SM00066">
    <property type="entry name" value="GAL4"/>
    <property type="match status" value="1"/>
</dbReference>
<feature type="compositionally biased region" description="Polar residues" evidence="6">
    <location>
        <begin position="300"/>
        <end position="309"/>
    </location>
</feature>
<dbReference type="Gene3D" id="4.10.240.10">
    <property type="entry name" value="Zn(2)-C6 fungal-type DNA-binding domain"/>
    <property type="match status" value="1"/>
</dbReference>
<evidence type="ECO:0000256" key="2">
    <source>
        <dbReference type="ARBA" id="ARBA00023015"/>
    </source>
</evidence>
<evidence type="ECO:0000256" key="6">
    <source>
        <dbReference type="SAM" id="MobiDB-lite"/>
    </source>
</evidence>
<dbReference type="PROSITE" id="PS50048">
    <property type="entry name" value="ZN2_CY6_FUNGAL_2"/>
    <property type="match status" value="1"/>
</dbReference>
<dbReference type="PANTHER" id="PTHR31668">
    <property type="entry name" value="GLUCOSE TRANSPORT TRANSCRIPTION REGULATOR RGT1-RELATED-RELATED"/>
    <property type="match status" value="1"/>
</dbReference>
<dbReference type="EMBL" id="JPKY01000145">
    <property type="protein sequence ID" value="KFH41121.1"/>
    <property type="molecule type" value="Genomic_DNA"/>
</dbReference>
<dbReference type="STRING" id="857340.A0A086SVI9"/>
<dbReference type="GO" id="GO:0006351">
    <property type="term" value="P:DNA-templated transcription"/>
    <property type="evidence" value="ECO:0007669"/>
    <property type="project" value="InterPro"/>
</dbReference>
<dbReference type="SMART" id="SM00906">
    <property type="entry name" value="Fungal_trans"/>
    <property type="match status" value="1"/>
</dbReference>
<dbReference type="CDD" id="cd00067">
    <property type="entry name" value="GAL4"/>
    <property type="match status" value="1"/>
</dbReference>
<feature type="domain" description="Zn(2)-C6 fungal-type" evidence="7">
    <location>
        <begin position="195"/>
        <end position="229"/>
    </location>
</feature>
<keyword evidence="1" id="KW-0479">Metal-binding</keyword>
<dbReference type="InterPro" id="IPR001138">
    <property type="entry name" value="Zn2Cys6_DnaBD"/>
</dbReference>
<dbReference type="InterPro" id="IPR050797">
    <property type="entry name" value="Carb_Metab_Trans_Reg"/>
</dbReference>
<dbReference type="AlphaFoldDB" id="A0A086SVI9"/>
<feature type="region of interest" description="Disordered" evidence="6">
    <location>
        <begin position="1"/>
        <end position="194"/>
    </location>
</feature>
<keyword evidence="4" id="KW-0804">Transcription</keyword>
<dbReference type="InterPro" id="IPR036864">
    <property type="entry name" value="Zn2-C6_fun-type_DNA-bd_sf"/>
</dbReference>
<dbReference type="OrthoDB" id="5426978at2759"/>
<dbReference type="PANTHER" id="PTHR31668:SF26">
    <property type="entry name" value="GLUCOSE TRANSPORT TRANSCRIPTION REGULATOR RGT1-RELATED"/>
    <property type="match status" value="1"/>
</dbReference>
<dbReference type="SUPFAM" id="SSF57701">
    <property type="entry name" value="Zn2/Cys6 DNA-binding domain"/>
    <property type="match status" value="1"/>
</dbReference>